<dbReference type="Pfam" id="PF12709">
    <property type="entry name" value="Fungal_TACC"/>
    <property type="match status" value="1"/>
</dbReference>
<feature type="coiled-coil region" evidence="1">
    <location>
        <begin position="261"/>
        <end position="337"/>
    </location>
</feature>
<proteinExistence type="predicted"/>
<reference evidence="4" key="1">
    <citation type="journal article" date="2014" name="Microb. Cell Fact.">
        <title>Exploiting Issatchenkia orientalis SD108 for succinic acid production.</title>
        <authorList>
            <person name="Xiao H."/>
            <person name="Shao Z."/>
            <person name="Jiang Y."/>
            <person name="Dole S."/>
            <person name="Zhao H."/>
        </authorList>
    </citation>
    <scope>NUCLEOTIDE SEQUENCE [LARGE SCALE GENOMIC DNA]</scope>
    <source>
        <strain evidence="4">SD108</strain>
    </source>
</reference>
<protein>
    <recommendedName>
        <fullName evidence="5">Autophagy-related protein 23</fullName>
    </recommendedName>
</protein>
<feature type="region of interest" description="Disordered" evidence="2">
    <location>
        <begin position="1"/>
        <end position="159"/>
    </location>
</feature>
<evidence type="ECO:0000256" key="2">
    <source>
        <dbReference type="SAM" id="MobiDB-lite"/>
    </source>
</evidence>
<sequence>METPPRKRQKVSLQDSSSPLVETPGRGVEFGDISDGGHERRSPSKRMNSHEDVHTNTVLLEEEINVEALDENNGPNAPVTAESVDEKDDIGKSKNTNTHKDDLENNQNGTDDDHVEEKSDTHHSISITALSPLKLDSATEANCSKGSNEEEDMEQEHSPEPAFKHLISRFNSIVDDLSNLNGTLTSVHEAENVVSSTLIEFTQLQNKYDSTINELNIKLQKSLTTINGLNNEVASFKQKVDNMHLTIEQSQLDNQKLSSSNELLMTECETLKSTIEKLNSEIGAEKNKRATINSKVQQLKESAEPILSSYASIQQQLVELRNENTQLKGTINEQQVKISSFDDTLKQELESLAQELYIQYAEKHESKISKLRAAYETKYSKKHALFNEKLKLLQEQQNTLQKELSHVKQRLQVETNEKHQLVKLWDEYVALDKKDVDQMSNFVKRLK</sequence>
<dbReference type="Proteomes" id="UP000029867">
    <property type="component" value="Unassembled WGS sequence"/>
</dbReference>
<comment type="caution">
    <text evidence="3">The sequence shown here is derived from an EMBL/GenBank/DDBJ whole genome shotgun (WGS) entry which is preliminary data.</text>
</comment>
<evidence type="ECO:0008006" key="5">
    <source>
        <dbReference type="Google" id="ProtNLM"/>
    </source>
</evidence>
<evidence type="ECO:0000313" key="4">
    <source>
        <dbReference type="Proteomes" id="UP000029867"/>
    </source>
</evidence>
<evidence type="ECO:0000313" key="3">
    <source>
        <dbReference type="EMBL" id="KGK39178.1"/>
    </source>
</evidence>
<dbReference type="InterPro" id="IPR024312">
    <property type="entry name" value="TACC_fungi"/>
</dbReference>
<dbReference type="AlphaFoldDB" id="A0A099P2B3"/>
<name>A0A099P2B3_PICKU</name>
<dbReference type="HOGENOM" id="CLU_049630_0_0_1"/>
<feature type="coiled-coil region" evidence="1">
    <location>
        <begin position="383"/>
        <end position="417"/>
    </location>
</feature>
<organism evidence="3 4">
    <name type="scientific">Pichia kudriavzevii</name>
    <name type="common">Yeast</name>
    <name type="synonym">Issatchenkia orientalis</name>
    <dbReference type="NCBI Taxonomy" id="4909"/>
    <lineage>
        <taxon>Eukaryota</taxon>
        <taxon>Fungi</taxon>
        <taxon>Dikarya</taxon>
        <taxon>Ascomycota</taxon>
        <taxon>Saccharomycotina</taxon>
        <taxon>Pichiomycetes</taxon>
        <taxon>Pichiales</taxon>
        <taxon>Pichiaceae</taxon>
        <taxon>Pichia</taxon>
    </lineage>
</organism>
<dbReference type="EMBL" id="JQFK01000011">
    <property type="protein sequence ID" value="KGK39178.1"/>
    <property type="molecule type" value="Genomic_DNA"/>
</dbReference>
<feature type="compositionally biased region" description="Basic and acidic residues" evidence="2">
    <location>
        <begin position="111"/>
        <end position="123"/>
    </location>
</feature>
<gene>
    <name evidence="3" type="ORF">JL09_g1619</name>
</gene>
<evidence type="ECO:0000256" key="1">
    <source>
        <dbReference type="SAM" id="Coils"/>
    </source>
</evidence>
<feature type="compositionally biased region" description="Basic residues" evidence="2">
    <location>
        <begin position="1"/>
        <end position="10"/>
    </location>
</feature>
<feature type="compositionally biased region" description="Basic and acidic residues" evidence="2">
    <location>
        <begin position="35"/>
        <end position="54"/>
    </location>
</feature>
<feature type="compositionally biased region" description="Polar residues" evidence="2">
    <location>
        <begin position="11"/>
        <end position="20"/>
    </location>
</feature>
<dbReference type="Gene3D" id="1.10.287.1490">
    <property type="match status" value="1"/>
</dbReference>
<dbReference type="VEuPathDB" id="FungiDB:C5L36_0A02490"/>
<accession>A0A099P2B3</accession>
<keyword evidence="1" id="KW-0175">Coiled coil</keyword>
<feature type="compositionally biased region" description="Acidic residues" evidence="2">
    <location>
        <begin position="60"/>
        <end position="70"/>
    </location>
</feature>